<dbReference type="PANTHER" id="PTHR35901:SF1">
    <property type="entry name" value="EXONUCLEASE VAPC9"/>
    <property type="match status" value="1"/>
</dbReference>
<evidence type="ECO:0000256" key="3">
    <source>
        <dbReference type="ARBA" id="ARBA00022723"/>
    </source>
</evidence>
<proteinExistence type="inferred from homology"/>
<keyword evidence="1 6" id="KW-1277">Toxin-antitoxin system</keyword>
<evidence type="ECO:0000259" key="7">
    <source>
        <dbReference type="Pfam" id="PF01850"/>
    </source>
</evidence>
<name>A0A6J4R960_9ACTN</name>
<keyword evidence="3 6" id="KW-0479">Metal-binding</keyword>
<accession>A0A6J4R960</accession>
<dbReference type="GO" id="GO:0004540">
    <property type="term" value="F:RNA nuclease activity"/>
    <property type="evidence" value="ECO:0007669"/>
    <property type="project" value="InterPro"/>
</dbReference>
<dbReference type="Gene3D" id="3.40.50.1010">
    <property type="entry name" value="5'-nuclease"/>
    <property type="match status" value="1"/>
</dbReference>
<sequence length="153" mass="16553">MSERRARPLVVDTSVALKFYLPEEGHEEAVELLEAAEAGAVELLAPGTIMPEGFNALAQQRRRSLLDEEDAAGAWEKLLAAPVYTYATEDLIERAAEIANETSVIVYDALFLALAEEAQTVMVTADGKLLRTLNGTRYASLARSSEGVGSLLQ</sequence>
<dbReference type="InterPro" id="IPR022907">
    <property type="entry name" value="VapC_family"/>
</dbReference>
<feature type="binding site" evidence="6">
    <location>
        <position position="108"/>
    </location>
    <ligand>
        <name>Mg(2+)</name>
        <dbReference type="ChEBI" id="CHEBI:18420"/>
    </ligand>
</feature>
<dbReference type="GO" id="GO:0016787">
    <property type="term" value="F:hydrolase activity"/>
    <property type="evidence" value="ECO:0007669"/>
    <property type="project" value="UniProtKB-KW"/>
</dbReference>
<evidence type="ECO:0000256" key="4">
    <source>
        <dbReference type="ARBA" id="ARBA00022801"/>
    </source>
</evidence>
<feature type="domain" description="PIN" evidence="7">
    <location>
        <begin position="10"/>
        <end position="131"/>
    </location>
</feature>
<evidence type="ECO:0000256" key="6">
    <source>
        <dbReference type="HAMAP-Rule" id="MF_00265"/>
    </source>
</evidence>
<dbReference type="Pfam" id="PF01850">
    <property type="entry name" value="PIN"/>
    <property type="match status" value="1"/>
</dbReference>
<feature type="binding site" evidence="6">
    <location>
        <position position="12"/>
    </location>
    <ligand>
        <name>Mg(2+)</name>
        <dbReference type="ChEBI" id="CHEBI:18420"/>
    </ligand>
</feature>
<gene>
    <name evidence="6" type="primary">vapC</name>
    <name evidence="8" type="ORF">AVDCRST_MAG12-457</name>
</gene>
<dbReference type="HAMAP" id="MF_00265">
    <property type="entry name" value="VapC_Nob1"/>
    <property type="match status" value="1"/>
</dbReference>
<dbReference type="EC" id="3.1.-.-" evidence="6"/>
<comment type="similarity">
    <text evidence="6">Belongs to the PINc/VapC protein family.</text>
</comment>
<dbReference type="InterPro" id="IPR051619">
    <property type="entry name" value="TypeII_TA_RNase_PINc/VapC"/>
</dbReference>
<keyword evidence="5 6" id="KW-0460">Magnesium</keyword>
<keyword evidence="6" id="KW-0800">Toxin</keyword>
<evidence type="ECO:0000256" key="2">
    <source>
        <dbReference type="ARBA" id="ARBA00022722"/>
    </source>
</evidence>
<dbReference type="CDD" id="cd09873">
    <property type="entry name" value="PIN_Pae0151-like"/>
    <property type="match status" value="1"/>
</dbReference>
<dbReference type="SUPFAM" id="SSF88723">
    <property type="entry name" value="PIN domain-like"/>
    <property type="match status" value="1"/>
</dbReference>
<dbReference type="InterPro" id="IPR029060">
    <property type="entry name" value="PIN-like_dom_sf"/>
</dbReference>
<dbReference type="InterPro" id="IPR002716">
    <property type="entry name" value="PIN_dom"/>
</dbReference>
<dbReference type="GO" id="GO:0000287">
    <property type="term" value="F:magnesium ion binding"/>
    <property type="evidence" value="ECO:0007669"/>
    <property type="project" value="UniProtKB-UniRule"/>
</dbReference>
<dbReference type="PANTHER" id="PTHR35901">
    <property type="entry name" value="RIBONUCLEASE VAPC3"/>
    <property type="match status" value="1"/>
</dbReference>
<evidence type="ECO:0000256" key="1">
    <source>
        <dbReference type="ARBA" id="ARBA00022649"/>
    </source>
</evidence>
<protein>
    <recommendedName>
        <fullName evidence="6">Ribonuclease VapC</fullName>
        <shortName evidence="6">RNase VapC</shortName>
        <ecNumber evidence="6">3.1.-.-</ecNumber>
    </recommendedName>
    <alternativeName>
        <fullName evidence="6">Toxin VapC</fullName>
    </alternativeName>
</protein>
<evidence type="ECO:0000313" key="8">
    <source>
        <dbReference type="EMBL" id="CAA9467629.1"/>
    </source>
</evidence>
<keyword evidence="4 6" id="KW-0378">Hydrolase</keyword>
<dbReference type="EMBL" id="CADCVK010000079">
    <property type="protein sequence ID" value="CAA9467629.1"/>
    <property type="molecule type" value="Genomic_DNA"/>
</dbReference>
<evidence type="ECO:0000256" key="5">
    <source>
        <dbReference type="ARBA" id="ARBA00022842"/>
    </source>
</evidence>
<organism evidence="8">
    <name type="scientific">uncultured Rubrobacteraceae bacterium</name>
    <dbReference type="NCBI Taxonomy" id="349277"/>
    <lineage>
        <taxon>Bacteria</taxon>
        <taxon>Bacillati</taxon>
        <taxon>Actinomycetota</taxon>
        <taxon>Rubrobacteria</taxon>
        <taxon>Rubrobacterales</taxon>
        <taxon>Rubrobacteraceae</taxon>
        <taxon>environmental samples</taxon>
    </lineage>
</organism>
<dbReference type="InterPro" id="IPR044153">
    <property type="entry name" value="PIN_Pae0151-like"/>
</dbReference>
<comment type="function">
    <text evidence="6">Toxic component of a toxin-antitoxin (TA) system. An RNase.</text>
</comment>
<dbReference type="GO" id="GO:0090729">
    <property type="term" value="F:toxin activity"/>
    <property type="evidence" value="ECO:0007669"/>
    <property type="project" value="UniProtKB-KW"/>
</dbReference>
<keyword evidence="2 6" id="KW-0540">Nuclease</keyword>
<dbReference type="AlphaFoldDB" id="A0A6J4R960"/>
<reference evidence="8" key="1">
    <citation type="submission" date="2020-02" db="EMBL/GenBank/DDBJ databases">
        <authorList>
            <person name="Meier V. D."/>
        </authorList>
    </citation>
    <scope>NUCLEOTIDE SEQUENCE</scope>
    <source>
        <strain evidence="8">AVDCRST_MAG12</strain>
    </source>
</reference>
<comment type="cofactor">
    <cofactor evidence="6">
        <name>Mg(2+)</name>
        <dbReference type="ChEBI" id="CHEBI:18420"/>
    </cofactor>
</comment>